<keyword evidence="1" id="KW-1133">Transmembrane helix</keyword>
<dbReference type="AlphaFoldDB" id="A0A1T4T513"/>
<gene>
    <name evidence="2" type="ORF">SAMN02745126_05678</name>
</gene>
<keyword evidence="1" id="KW-0812">Transmembrane</keyword>
<proteinExistence type="predicted"/>
<name>A0A1T4T513_9HYPH</name>
<keyword evidence="1" id="KW-0472">Membrane</keyword>
<evidence type="ECO:0000256" key="1">
    <source>
        <dbReference type="SAM" id="Phobius"/>
    </source>
</evidence>
<dbReference type="RefSeq" id="WP_170921182.1">
    <property type="nucleotide sequence ID" value="NZ_FUWJ01000013.1"/>
</dbReference>
<organism evidence="2 3">
    <name type="scientific">Enhydrobacter aerosaccus</name>
    <dbReference type="NCBI Taxonomy" id="225324"/>
    <lineage>
        <taxon>Bacteria</taxon>
        <taxon>Pseudomonadati</taxon>
        <taxon>Pseudomonadota</taxon>
        <taxon>Alphaproteobacteria</taxon>
        <taxon>Hyphomicrobiales</taxon>
        <taxon>Enhydrobacter</taxon>
    </lineage>
</organism>
<accession>A0A1T4T513</accession>
<evidence type="ECO:0000313" key="2">
    <source>
        <dbReference type="EMBL" id="SKA35536.1"/>
    </source>
</evidence>
<protein>
    <submittedName>
        <fullName evidence="2">Uncharacterized protein</fullName>
    </submittedName>
</protein>
<sequence length="53" mass="5750">MHKDTRDIAKATLWTIAVLAAGLIVVGISAELLQDWAVHRHEQAEATRTAAAQ</sequence>
<feature type="transmembrane region" description="Helical" evidence="1">
    <location>
        <begin position="12"/>
        <end position="30"/>
    </location>
</feature>
<dbReference type="EMBL" id="FUWJ01000013">
    <property type="protein sequence ID" value="SKA35536.1"/>
    <property type="molecule type" value="Genomic_DNA"/>
</dbReference>
<dbReference type="Proteomes" id="UP000190092">
    <property type="component" value="Unassembled WGS sequence"/>
</dbReference>
<evidence type="ECO:0000313" key="3">
    <source>
        <dbReference type="Proteomes" id="UP000190092"/>
    </source>
</evidence>
<keyword evidence="3" id="KW-1185">Reference proteome</keyword>
<dbReference type="STRING" id="225324.SAMN02745126_05678"/>
<reference evidence="3" key="1">
    <citation type="submission" date="2017-02" db="EMBL/GenBank/DDBJ databases">
        <authorList>
            <person name="Varghese N."/>
            <person name="Submissions S."/>
        </authorList>
    </citation>
    <scope>NUCLEOTIDE SEQUENCE [LARGE SCALE GENOMIC DNA]</scope>
    <source>
        <strain evidence="3">ATCC 27094</strain>
    </source>
</reference>